<dbReference type="PROSITE" id="PS51915">
    <property type="entry name" value="ZAD"/>
    <property type="match status" value="1"/>
</dbReference>
<dbReference type="InterPro" id="IPR036236">
    <property type="entry name" value="Znf_C2H2_sf"/>
</dbReference>
<dbReference type="AlphaFoldDB" id="A0A1I8PJK1"/>
<sequence length="779" mass="90257">MASYGVICRLCVNILQAGNFKELCGKFGTYNEFYEIVIKYFDPTIFNTILPNNNEHTKVVCLECWKHINDFHNFQKSVFEAHTRLLENRTKHDDGTAIGPLSNKITIKVESPSATGDEYVLHSDNNELYGYIVKEEVEFTPHSETSGALQPEQVGASESVNRNIFLSDEQEMISFKSSSAHNSYMNYTNKMEQQHSAANSIKLSTENNKCVPVGNSSPSTKDKLKNDDGLLDISETELDSLDIYSSFDEEQQMYDSKNPGNSFTHERKRKSMNAKDCDTDSQMKKKKDEQKQNKIKLDFIKKMSTRRPIKSKREEELDDVIAQWKPKLDCMNCKENFISYTLLQQHCREEHPAQEFYVRCCDIKIKKRGQLAEHIRLHINNKAFKCAYCDRRCNRKRNLRAHMLNKHGIAETIVIPLNDASTQKPTASELEVNDSDEFIAQWLPYLECVVCKSAVSSFTLLQLHYQKIHPQEELYVLCCDYKLGTRSLVAKHLLQFTHPRAFKCEYCDGCFTMKRSLDYHMRKEHNSNTDNDSSLSDKGSQQHQMSGKLDQKESDELISQWFSKLECDICQESQATFTSLKEHFSKTHNEGPGYIVCCQRKFFKRYRLVDHVRKHLHAKALKCELCGKRYSRQETLQGHMEKQHCGAGNNISKLHNSIDESEIGVCDTTSENDTQTSSANKRKSIKELDEIIAKWRPNLECVVCHELFSTFTLLQEHFHEKHPGTACHISCCRSKFVGRYDIEEHIRYHNDPNAFKCEKCGRCFARRRSLNTHMRTHRN</sequence>
<feature type="binding site" evidence="6">
    <location>
        <position position="11"/>
    </location>
    <ligand>
        <name>Zn(2+)</name>
        <dbReference type="ChEBI" id="CHEBI:29105"/>
    </ligand>
</feature>
<evidence type="ECO:0000256" key="2">
    <source>
        <dbReference type="ARBA" id="ARBA00022737"/>
    </source>
</evidence>
<dbReference type="SMART" id="SM00355">
    <property type="entry name" value="ZnF_C2H2"/>
    <property type="match status" value="11"/>
</dbReference>
<feature type="binding site" evidence="6">
    <location>
        <position position="8"/>
    </location>
    <ligand>
        <name>Zn(2+)</name>
        <dbReference type="ChEBI" id="CHEBI:29105"/>
    </ligand>
</feature>
<dbReference type="Pfam" id="PF13894">
    <property type="entry name" value="zf-C2H2_4"/>
    <property type="match status" value="1"/>
</dbReference>
<feature type="domain" description="C2H2-type" evidence="8">
    <location>
        <begin position="621"/>
        <end position="649"/>
    </location>
</feature>
<dbReference type="EnsemblMetazoa" id="SCAU008714-RA">
    <property type="protein sequence ID" value="SCAU008714-PA"/>
    <property type="gene ID" value="SCAU008714"/>
</dbReference>
<dbReference type="Gene3D" id="3.30.160.60">
    <property type="entry name" value="Classic Zinc Finger"/>
    <property type="match status" value="4"/>
</dbReference>
<feature type="binding site" evidence="6">
    <location>
        <position position="61"/>
    </location>
    <ligand>
        <name>Zn(2+)</name>
        <dbReference type="ChEBI" id="CHEBI:29105"/>
    </ligand>
</feature>
<evidence type="ECO:0000256" key="4">
    <source>
        <dbReference type="ARBA" id="ARBA00022833"/>
    </source>
</evidence>
<dbReference type="GO" id="GO:0005634">
    <property type="term" value="C:nucleus"/>
    <property type="evidence" value="ECO:0007669"/>
    <property type="project" value="InterPro"/>
</dbReference>
<feature type="binding site" evidence="6">
    <location>
        <position position="64"/>
    </location>
    <ligand>
        <name>Zn(2+)</name>
        <dbReference type="ChEBI" id="CHEBI:29105"/>
    </ligand>
</feature>
<dbReference type="PROSITE" id="PS00028">
    <property type="entry name" value="ZINC_FINGER_C2H2_1"/>
    <property type="match status" value="7"/>
</dbReference>
<dbReference type="VEuPathDB" id="VectorBase:SCAU008714"/>
<keyword evidence="4 6" id="KW-0862">Zinc</keyword>
<dbReference type="Pfam" id="PF00096">
    <property type="entry name" value="zf-C2H2"/>
    <property type="match status" value="2"/>
</dbReference>
<evidence type="ECO:0008006" key="12">
    <source>
        <dbReference type="Google" id="ProtNLM"/>
    </source>
</evidence>
<evidence type="ECO:0000256" key="1">
    <source>
        <dbReference type="ARBA" id="ARBA00022723"/>
    </source>
</evidence>
<dbReference type="Proteomes" id="UP000095300">
    <property type="component" value="Unassembled WGS sequence"/>
</dbReference>
<dbReference type="SUPFAM" id="SSF57667">
    <property type="entry name" value="beta-beta-alpha zinc fingers"/>
    <property type="match status" value="4"/>
</dbReference>
<keyword evidence="3 5" id="KW-0863">Zinc-finger</keyword>
<reference evidence="10" key="1">
    <citation type="submission" date="2020-05" db="UniProtKB">
        <authorList>
            <consortium name="EnsemblMetazoa"/>
        </authorList>
    </citation>
    <scope>IDENTIFICATION</scope>
    <source>
        <strain evidence="10">USDA</strain>
    </source>
</reference>
<dbReference type="FunFam" id="3.30.160.60:FF:000340">
    <property type="entry name" value="zinc finger protein 473 isoform X1"/>
    <property type="match status" value="1"/>
</dbReference>
<keyword evidence="2" id="KW-0677">Repeat</keyword>
<keyword evidence="1 6" id="KW-0479">Metal-binding</keyword>
<dbReference type="SMART" id="SM00868">
    <property type="entry name" value="zf-AD"/>
    <property type="match status" value="1"/>
</dbReference>
<evidence type="ECO:0000256" key="5">
    <source>
        <dbReference type="PROSITE-ProRule" id="PRU00042"/>
    </source>
</evidence>
<evidence type="ECO:0000313" key="10">
    <source>
        <dbReference type="EnsemblMetazoa" id="SCAU008714-PA"/>
    </source>
</evidence>
<evidence type="ECO:0000259" key="8">
    <source>
        <dbReference type="PROSITE" id="PS50157"/>
    </source>
</evidence>
<feature type="compositionally biased region" description="Polar residues" evidence="7">
    <location>
        <begin position="207"/>
        <end position="219"/>
    </location>
</feature>
<evidence type="ECO:0000259" key="9">
    <source>
        <dbReference type="PROSITE" id="PS51915"/>
    </source>
</evidence>
<feature type="domain" description="C2H2-type" evidence="8">
    <location>
        <begin position="328"/>
        <end position="356"/>
    </location>
</feature>
<feature type="domain" description="C2H2-type" evidence="8">
    <location>
        <begin position="502"/>
        <end position="530"/>
    </location>
</feature>
<feature type="domain" description="C2H2-type" evidence="8">
    <location>
        <begin position="755"/>
        <end position="779"/>
    </location>
</feature>
<dbReference type="GO" id="GO:0008270">
    <property type="term" value="F:zinc ion binding"/>
    <property type="evidence" value="ECO:0007669"/>
    <property type="project" value="UniProtKB-UniRule"/>
</dbReference>
<feature type="compositionally biased region" description="Basic and acidic residues" evidence="7">
    <location>
        <begin position="273"/>
        <end position="293"/>
    </location>
</feature>
<feature type="compositionally biased region" description="Low complexity" evidence="7">
    <location>
        <begin position="528"/>
        <end position="537"/>
    </location>
</feature>
<evidence type="ECO:0000256" key="6">
    <source>
        <dbReference type="PROSITE-ProRule" id="PRU01263"/>
    </source>
</evidence>
<dbReference type="SUPFAM" id="SSF57716">
    <property type="entry name" value="Glucocorticoid receptor-like (DNA-binding domain)"/>
    <property type="match status" value="1"/>
</dbReference>
<accession>A0A1I8PJK1</accession>
<dbReference type="STRING" id="35570.A0A1I8PJK1"/>
<organism evidence="10 11">
    <name type="scientific">Stomoxys calcitrans</name>
    <name type="common">Stable fly</name>
    <name type="synonym">Conops calcitrans</name>
    <dbReference type="NCBI Taxonomy" id="35570"/>
    <lineage>
        <taxon>Eukaryota</taxon>
        <taxon>Metazoa</taxon>
        <taxon>Ecdysozoa</taxon>
        <taxon>Arthropoda</taxon>
        <taxon>Hexapoda</taxon>
        <taxon>Insecta</taxon>
        <taxon>Pterygota</taxon>
        <taxon>Neoptera</taxon>
        <taxon>Endopterygota</taxon>
        <taxon>Diptera</taxon>
        <taxon>Brachycera</taxon>
        <taxon>Muscomorpha</taxon>
        <taxon>Muscoidea</taxon>
        <taxon>Muscidae</taxon>
        <taxon>Stomoxys</taxon>
    </lineage>
</organism>
<evidence type="ECO:0000256" key="3">
    <source>
        <dbReference type="ARBA" id="ARBA00022771"/>
    </source>
</evidence>
<feature type="region of interest" description="Disordered" evidence="7">
    <location>
        <begin position="207"/>
        <end position="227"/>
    </location>
</feature>
<dbReference type="InterPro" id="IPR013087">
    <property type="entry name" value="Znf_C2H2_type"/>
</dbReference>
<dbReference type="InterPro" id="IPR012934">
    <property type="entry name" value="Znf_AD"/>
</dbReference>
<evidence type="ECO:0000256" key="7">
    <source>
        <dbReference type="SAM" id="MobiDB-lite"/>
    </source>
</evidence>
<proteinExistence type="predicted"/>
<dbReference type="Gene3D" id="3.40.1800.20">
    <property type="match status" value="1"/>
</dbReference>
<dbReference type="PROSITE" id="PS50157">
    <property type="entry name" value="ZINC_FINGER_C2H2_2"/>
    <property type="match status" value="4"/>
</dbReference>
<feature type="region of interest" description="Disordered" evidence="7">
    <location>
        <begin position="249"/>
        <end position="293"/>
    </location>
</feature>
<feature type="compositionally biased region" description="Polar residues" evidence="7">
    <location>
        <begin position="253"/>
        <end position="263"/>
    </location>
</feature>
<keyword evidence="11" id="KW-1185">Reference proteome</keyword>
<name>A0A1I8PJK1_STOCA</name>
<gene>
    <name evidence="10" type="primary">106088654</name>
</gene>
<evidence type="ECO:0000313" key="11">
    <source>
        <dbReference type="Proteomes" id="UP000095300"/>
    </source>
</evidence>
<dbReference type="PANTHER" id="PTHR24379:SF121">
    <property type="entry name" value="C2H2-TYPE DOMAIN-CONTAINING PROTEIN"/>
    <property type="match status" value="1"/>
</dbReference>
<protein>
    <recommendedName>
        <fullName evidence="12">Transcription factor grauzone</fullName>
    </recommendedName>
</protein>
<feature type="region of interest" description="Disordered" evidence="7">
    <location>
        <begin position="524"/>
        <end position="551"/>
    </location>
</feature>
<dbReference type="PANTHER" id="PTHR24379">
    <property type="entry name" value="KRAB AND ZINC FINGER DOMAIN-CONTAINING"/>
    <property type="match status" value="1"/>
</dbReference>
<feature type="domain" description="ZAD" evidence="9">
    <location>
        <begin position="6"/>
        <end position="88"/>
    </location>
</feature>